<feature type="transmembrane region" description="Helical" evidence="5">
    <location>
        <begin position="192"/>
        <end position="210"/>
    </location>
</feature>
<evidence type="ECO:0000259" key="6">
    <source>
        <dbReference type="Pfam" id="PF04932"/>
    </source>
</evidence>
<feature type="transmembrane region" description="Helical" evidence="5">
    <location>
        <begin position="394"/>
        <end position="410"/>
    </location>
</feature>
<feature type="transmembrane region" description="Helical" evidence="5">
    <location>
        <begin position="149"/>
        <end position="172"/>
    </location>
</feature>
<evidence type="ECO:0000256" key="3">
    <source>
        <dbReference type="ARBA" id="ARBA00022989"/>
    </source>
</evidence>
<dbReference type="AlphaFoldDB" id="A0A443INN1"/>
<feature type="transmembrane region" description="Helical" evidence="5">
    <location>
        <begin position="217"/>
        <end position="234"/>
    </location>
</feature>
<keyword evidence="7" id="KW-0436">Ligase</keyword>
<evidence type="ECO:0000256" key="5">
    <source>
        <dbReference type="SAM" id="Phobius"/>
    </source>
</evidence>
<feature type="transmembrane region" description="Helical" evidence="5">
    <location>
        <begin position="84"/>
        <end position="106"/>
    </location>
</feature>
<evidence type="ECO:0000313" key="8">
    <source>
        <dbReference type="Proteomes" id="UP000273811"/>
    </source>
</evidence>
<dbReference type="Pfam" id="PF04932">
    <property type="entry name" value="Wzy_C"/>
    <property type="match status" value="1"/>
</dbReference>
<dbReference type="PANTHER" id="PTHR37422:SF23">
    <property type="entry name" value="TEICHURONIC ACID BIOSYNTHESIS PROTEIN TUAE"/>
    <property type="match status" value="1"/>
</dbReference>
<proteinExistence type="predicted"/>
<dbReference type="RefSeq" id="WP_120074119.1">
    <property type="nucleotide sequence ID" value="NZ_CP126113.1"/>
</dbReference>
<feature type="transmembrane region" description="Helical" evidence="5">
    <location>
        <begin position="118"/>
        <end position="137"/>
    </location>
</feature>
<dbReference type="EMBL" id="QYTU02000028">
    <property type="protein sequence ID" value="RWR07858.1"/>
    <property type="molecule type" value="Genomic_DNA"/>
</dbReference>
<keyword evidence="3 5" id="KW-1133">Transmembrane helix</keyword>
<evidence type="ECO:0000313" key="7">
    <source>
        <dbReference type="EMBL" id="RWR07858.1"/>
    </source>
</evidence>
<evidence type="ECO:0000256" key="4">
    <source>
        <dbReference type="ARBA" id="ARBA00023136"/>
    </source>
</evidence>
<feature type="domain" description="O-antigen ligase-related" evidence="6">
    <location>
        <begin position="226"/>
        <end position="361"/>
    </location>
</feature>
<comment type="caution">
    <text evidence="7">The sequence shown here is derived from an EMBL/GenBank/DDBJ whole genome shotgun (WGS) entry which is preliminary data.</text>
</comment>
<dbReference type="OrthoDB" id="507118at2"/>
<dbReference type="Proteomes" id="UP000273811">
    <property type="component" value="Unassembled WGS sequence"/>
</dbReference>
<organism evidence="7 8">
    <name type="scientific">Siminovitchia fortis</name>
    <dbReference type="NCBI Taxonomy" id="254758"/>
    <lineage>
        <taxon>Bacteria</taxon>
        <taxon>Bacillati</taxon>
        <taxon>Bacillota</taxon>
        <taxon>Bacilli</taxon>
        <taxon>Bacillales</taxon>
        <taxon>Bacillaceae</taxon>
        <taxon>Siminovitchia</taxon>
    </lineage>
</organism>
<dbReference type="PANTHER" id="PTHR37422">
    <property type="entry name" value="TEICHURONIC ACID BIOSYNTHESIS PROTEIN TUAE"/>
    <property type="match status" value="1"/>
</dbReference>
<protein>
    <submittedName>
        <fullName evidence="7">O-antigen ligase domain-containing protein</fullName>
    </submittedName>
</protein>
<feature type="transmembrane region" description="Helical" evidence="5">
    <location>
        <begin position="345"/>
        <end position="363"/>
    </location>
</feature>
<accession>A0A443INN1</accession>
<evidence type="ECO:0000256" key="1">
    <source>
        <dbReference type="ARBA" id="ARBA00004141"/>
    </source>
</evidence>
<feature type="transmembrane region" description="Helical" evidence="5">
    <location>
        <begin position="56"/>
        <end position="72"/>
    </location>
</feature>
<comment type="subcellular location">
    <subcellularLocation>
        <location evidence="1">Membrane</location>
        <topology evidence="1">Multi-pass membrane protein</topology>
    </subcellularLocation>
</comment>
<gene>
    <name evidence="7" type="ORF">D4N35_012500</name>
</gene>
<dbReference type="GO" id="GO:0016020">
    <property type="term" value="C:membrane"/>
    <property type="evidence" value="ECO:0007669"/>
    <property type="project" value="UniProtKB-SubCell"/>
</dbReference>
<feature type="transmembrane region" description="Helical" evidence="5">
    <location>
        <begin position="270"/>
        <end position="293"/>
    </location>
</feature>
<keyword evidence="4 5" id="KW-0472">Membrane</keyword>
<feature type="transmembrane region" description="Helical" evidence="5">
    <location>
        <begin position="32"/>
        <end position="50"/>
    </location>
</feature>
<keyword evidence="8" id="KW-1185">Reference proteome</keyword>
<sequence length="416" mass="47641">MGSSIRTIEENARKGTEKGVDMEYRLKRRETIFAEKIFILMMVLFFGFTTLRFGRFGIGEIILLILCISQFLKSRISAITIQNHAFTIFWIVYLYIITFGFSVNNLLGIAPQPVVFDYTSYIVILFLCLTFETKFAMKSFTELYSLLRMVYWGGILVIGFLYFLYLMGIDNIFGHYLTYDGADIFSPFASDYHQFAYFITPLPFVALYMIKRENRFIVKLSAALSIVLLISMGLSTSSNTLVSSWVNATILIIALLLWKKLRQQDRSASIISFFICLAIIGLLFSFDNIMGIVKDFFEESSNGEHRILLWINSIKVWLYSPIVGLGPGSFSGNQLFQGTEAHNTFLQVLTQGGILGGIAYVSLISRLIKVAHVNIFILCAVLSLIMYGFGINDLRRTVLWFYFIMFYFLCMKEQRS</sequence>
<dbReference type="GO" id="GO:0016874">
    <property type="term" value="F:ligase activity"/>
    <property type="evidence" value="ECO:0007669"/>
    <property type="project" value="UniProtKB-KW"/>
</dbReference>
<feature type="transmembrane region" description="Helical" evidence="5">
    <location>
        <begin position="370"/>
        <end position="388"/>
    </location>
</feature>
<reference evidence="7" key="1">
    <citation type="submission" date="2018-12" db="EMBL/GenBank/DDBJ databases">
        <authorList>
            <person name="Sun L."/>
            <person name="Chen Z."/>
        </authorList>
    </citation>
    <scope>NUCLEOTIDE SEQUENCE [LARGE SCALE GENOMIC DNA]</scope>
    <source>
        <strain evidence="7">DSM 16012</strain>
    </source>
</reference>
<feature type="transmembrane region" description="Helical" evidence="5">
    <location>
        <begin position="240"/>
        <end position="258"/>
    </location>
</feature>
<name>A0A443INN1_9BACI</name>
<dbReference type="InterPro" id="IPR007016">
    <property type="entry name" value="O-antigen_ligase-rel_domated"/>
</dbReference>
<keyword evidence="2 5" id="KW-0812">Transmembrane</keyword>
<dbReference type="InterPro" id="IPR051533">
    <property type="entry name" value="WaaL-like"/>
</dbReference>
<evidence type="ECO:0000256" key="2">
    <source>
        <dbReference type="ARBA" id="ARBA00022692"/>
    </source>
</evidence>